<keyword evidence="2" id="KW-1185">Reference proteome</keyword>
<proteinExistence type="predicted"/>
<name>A0ABP9ZTZ9_9GAMM</name>
<dbReference type="EMBL" id="BAABWD010000005">
    <property type="protein sequence ID" value="GAA6132919.1"/>
    <property type="molecule type" value="Genomic_DNA"/>
</dbReference>
<gene>
    <name evidence="1" type="ORF">NBRC116187_32790</name>
</gene>
<evidence type="ECO:0000313" key="2">
    <source>
        <dbReference type="Proteomes" id="UP001486808"/>
    </source>
</evidence>
<accession>A0ABP9ZTZ9</accession>
<protein>
    <recommendedName>
        <fullName evidence="3">Transposase</fullName>
    </recommendedName>
</protein>
<comment type="caution">
    <text evidence="1">The sequence shown here is derived from an EMBL/GenBank/DDBJ whole genome shotgun (WGS) entry which is preliminary data.</text>
</comment>
<sequence length="58" mass="6661">MQQHQLSEQSAIGILPVVLEGRHQRVHGKAVKQRCGSMREGWRALQTLTTERIGLRQR</sequence>
<organism evidence="1 2">
    <name type="scientific">Halopseudomonas sabulinigri</name>
    <dbReference type="NCBI Taxonomy" id="472181"/>
    <lineage>
        <taxon>Bacteria</taxon>
        <taxon>Pseudomonadati</taxon>
        <taxon>Pseudomonadota</taxon>
        <taxon>Gammaproteobacteria</taxon>
        <taxon>Pseudomonadales</taxon>
        <taxon>Pseudomonadaceae</taxon>
        <taxon>Halopseudomonas</taxon>
    </lineage>
</organism>
<dbReference type="Proteomes" id="UP001486808">
    <property type="component" value="Unassembled WGS sequence"/>
</dbReference>
<evidence type="ECO:0000313" key="1">
    <source>
        <dbReference type="EMBL" id="GAA6132919.1"/>
    </source>
</evidence>
<reference evidence="1 2" key="1">
    <citation type="submission" date="2024-04" db="EMBL/GenBank/DDBJ databases">
        <title>Draft genome sequence of Halopseudomonas sabulinigri NBRC 116187.</title>
        <authorList>
            <person name="Miyakawa T."/>
            <person name="Kusuya Y."/>
            <person name="Miura T."/>
        </authorList>
    </citation>
    <scope>NUCLEOTIDE SEQUENCE [LARGE SCALE GENOMIC DNA]</scope>
    <source>
        <strain evidence="1 2">4NH20-0042</strain>
    </source>
</reference>
<evidence type="ECO:0008006" key="3">
    <source>
        <dbReference type="Google" id="ProtNLM"/>
    </source>
</evidence>